<dbReference type="GO" id="GO:0097196">
    <property type="term" value="C:Shu complex"/>
    <property type="evidence" value="ECO:0007669"/>
    <property type="project" value="TreeGrafter"/>
</dbReference>
<keyword evidence="4" id="KW-1185">Reference proteome</keyword>
<protein>
    <submittedName>
        <fullName evidence="3">Zinc finger SWIM domain-containing 7</fullName>
    </submittedName>
</protein>
<organism evidence="3 4">
    <name type="scientific">Pyrrhoderma noxium</name>
    <dbReference type="NCBI Taxonomy" id="2282107"/>
    <lineage>
        <taxon>Eukaryota</taxon>
        <taxon>Fungi</taxon>
        <taxon>Dikarya</taxon>
        <taxon>Basidiomycota</taxon>
        <taxon>Agaricomycotina</taxon>
        <taxon>Agaricomycetes</taxon>
        <taxon>Hymenochaetales</taxon>
        <taxon>Hymenochaetaceae</taxon>
        <taxon>Pyrrhoderma</taxon>
    </lineage>
</organism>
<dbReference type="GO" id="GO:0008270">
    <property type="term" value="F:zinc ion binding"/>
    <property type="evidence" value="ECO:0007669"/>
    <property type="project" value="UniProtKB-KW"/>
</dbReference>
<dbReference type="OrthoDB" id="337581at2759"/>
<feature type="domain" description="SWIM-type" evidence="2">
    <location>
        <begin position="74"/>
        <end position="117"/>
    </location>
</feature>
<keyword evidence="1" id="KW-0479">Metal-binding</keyword>
<dbReference type="Pfam" id="PF04434">
    <property type="entry name" value="SWIM"/>
    <property type="match status" value="1"/>
</dbReference>
<proteinExistence type="predicted"/>
<evidence type="ECO:0000313" key="4">
    <source>
        <dbReference type="Proteomes" id="UP000217199"/>
    </source>
</evidence>
<reference evidence="3 4" key="1">
    <citation type="journal article" date="2017" name="Mol. Ecol.">
        <title>Comparative and population genomic landscape of Phellinus noxius: A hypervariable fungus causing root rot in trees.</title>
        <authorList>
            <person name="Chung C.L."/>
            <person name="Lee T.J."/>
            <person name="Akiba M."/>
            <person name="Lee H.H."/>
            <person name="Kuo T.H."/>
            <person name="Liu D."/>
            <person name="Ke H.M."/>
            <person name="Yokoi T."/>
            <person name="Roa M.B."/>
            <person name="Lu M.J."/>
            <person name="Chang Y.Y."/>
            <person name="Ann P.J."/>
            <person name="Tsai J.N."/>
            <person name="Chen C.Y."/>
            <person name="Tzean S.S."/>
            <person name="Ota Y."/>
            <person name="Hattori T."/>
            <person name="Sahashi N."/>
            <person name="Liou R.F."/>
            <person name="Kikuchi T."/>
            <person name="Tsai I.J."/>
        </authorList>
    </citation>
    <scope>NUCLEOTIDE SEQUENCE [LARGE SCALE GENOMIC DNA]</scope>
    <source>
        <strain evidence="3 4">FFPRI411160</strain>
    </source>
</reference>
<name>A0A286UHG3_9AGAM</name>
<dbReference type="AlphaFoldDB" id="A0A286UHG3"/>
<comment type="caution">
    <text evidence="3">The sequence shown here is derived from an EMBL/GenBank/DDBJ whole genome shotgun (WGS) entry which is preliminary data.</text>
</comment>
<dbReference type="EMBL" id="NBII01000005">
    <property type="protein sequence ID" value="PAV19041.1"/>
    <property type="molecule type" value="Genomic_DNA"/>
</dbReference>
<dbReference type="PANTHER" id="PTHR28498">
    <property type="entry name" value="ZINC FINGER SWIM DOMAIN-CONTAINING PROTEIN 7"/>
    <property type="match status" value="1"/>
</dbReference>
<dbReference type="PANTHER" id="PTHR28498:SF1">
    <property type="entry name" value="ZINC FINGER SWIM DOMAIN-CONTAINING PROTEIN 7"/>
    <property type="match status" value="1"/>
</dbReference>
<evidence type="ECO:0000256" key="1">
    <source>
        <dbReference type="PROSITE-ProRule" id="PRU00325"/>
    </source>
</evidence>
<dbReference type="InParanoid" id="A0A286UHG3"/>
<evidence type="ECO:0000313" key="3">
    <source>
        <dbReference type="EMBL" id="PAV19041.1"/>
    </source>
</evidence>
<dbReference type="GO" id="GO:0000724">
    <property type="term" value="P:double-strand break repair via homologous recombination"/>
    <property type="evidence" value="ECO:0007669"/>
    <property type="project" value="TreeGrafter"/>
</dbReference>
<dbReference type="Proteomes" id="UP000217199">
    <property type="component" value="Unassembled WGS sequence"/>
</dbReference>
<keyword evidence="1" id="KW-0863">Zinc-finger</keyword>
<keyword evidence="1" id="KW-0862">Zinc</keyword>
<sequence>MPLWDLYNLLDAVINSIDADSGILSDEDIQKLQHVTSDNTLRAALDIIDHESVIHLKTYWGREYYEVHGSTSTYAIYIDLPSYMPVYCTCPAFSFSVLSSEDTIVCKHILAVKVALRLGRCRTRNVKEQDIAASSFVKYEN</sequence>
<dbReference type="InterPro" id="IPR007527">
    <property type="entry name" value="Znf_SWIM"/>
</dbReference>
<accession>A0A286UHG3</accession>
<evidence type="ECO:0000259" key="2">
    <source>
        <dbReference type="PROSITE" id="PS50966"/>
    </source>
</evidence>
<dbReference type="PROSITE" id="PS50966">
    <property type="entry name" value="ZF_SWIM"/>
    <property type="match status" value="1"/>
</dbReference>
<gene>
    <name evidence="3" type="ORF">PNOK_0588500</name>
</gene>